<feature type="transmembrane region" description="Helical" evidence="1">
    <location>
        <begin position="17"/>
        <end position="34"/>
    </location>
</feature>
<evidence type="ECO:0000256" key="1">
    <source>
        <dbReference type="SAM" id="Phobius"/>
    </source>
</evidence>
<organism evidence="2 3">
    <name type="scientific">Acidipropionibacterium acidipropionici (strain ATCC 4875 / DSM 20272 / JCM 6432 / NBRC 12425 / NCIMB 8070 / 4)</name>
    <name type="common">Propionibacterium acidipropionici</name>
    <dbReference type="NCBI Taxonomy" id="1171373"/>
    <lineage>
        <taxon>Bacteria</taxon>
        <taxon>Bacillati</taxon>
        <taxon>Actinomycetota</taxon>
        <taxon>Actinomycetes</taxon>
        <taxon>Propionibacteriales</taxon>
        <taxon>Propionibacteriaceae</taxon>
        <taxon>Acidipropionibacterium</taxon>
    </lineage>
</organism>
<keyword evidence="1" id="KW-0472">Membrane</keyword>
<keyword evidence="1" id="KW-1133">Transmembrane helix</keyword>
<keyword evidence="1" id="KW-0812">Transmembrane</keyword>
<sequence>MVFCHVDEDEGGSMTRSSIATLIWVAIVIVVAVTNPGLGIGWILAAGVAGVVVIRALGAAAREITRRRTGAMTWELGGGLERRGAGSVSEIVVESGADVPSEVADATRFELVADPDRRRRRISVLARGRRVGELPYRTGTAVVSEMRRHGVDHLLVEGELTSRYKGYVLLPHDFADASPELAGAPRAFPVPVPMAPWGDAAQAVDAVRADFFVDELAALYPEGRPPDDSRQRTLTGLEAEIFPTGRGIFGIFIHDAQIAWLGAEQCGSHGEVLEELARLGRSLTVRASARLGVGSKPACRVRVWLPPVDQILPPEQVRGPGFVLLPPGSKIQVTRGQDHLDELMQVLDGRPEASAAARLYRFTRKGARTSRDVVGVRIDGHEAGELTDASGAHFIEVLKACEERDLELVCRARVRGNRLKVDVTLNAAKGAELSDQWIADNIGER</sequence>
<gene>
    <name evidence="2" type="ordered locus">PACID_11890</name>
</gene>
<dbReference type="Proteomes" id="UP000000214">
    <property type="component" value="Chromosome"/>
</dbReference>
<name>K7RVK8_ACIA4</name>
<evidence type="ECO:0000313" key="2">
    <source>
        <dbReference type="EMBL" id="AFV89013.1"/>
    </source>
</evidence>
<dbReference type="PATRIC" id="fig|1171373.8.peg.1186"/>
<dbReference type="EMBL" id="CP003493">
    <property type="protein sequence ID" value="AFV89013.1"/>
    <property type="molecule type" value="Genomic_DNA"/>
</dbReference>
<feature type="transmembrane region" description="Helical" evidence="1">
    <location>
        <begin position="40"/>
        <end position="58"/>
    </location>
</feature>
<evidence type="ECO:0000313" key="3">
    <source>
        <dbReference type="Proteomes" id="UP000000214"/>
    </source>
</evidence>
<reference evidence="2 3" key="1">
    <citation type="journal article" date="2012" name="BMC Genomics">
        <title>The genome sequence of Propionibacterium acidipropionici provides insights into its biotechnological and industrial potential.</title>
        <authorList>
            <person name="Parizzi L.P."/>
            <person name="Grassi M.C."/>
            <person name="Llerena L.A."/>
            <person name="Carazzolle M.F."/>
            <person name="Queiroz V.L."/>
            <person name="Lunardi I."/>
            <person name="Zeidler A.F."/>
            <person name="Teixeira P.J."/>
            <person name="Mieczkowski P."/>
            <person name="Rincones J."/>
            <person name="Pereira G.A."/>
        </authorList>
    </citation>
    <scope>NUCLEOTIDE SEQUENCE [LARGE SCALE GENOMIC DNA]</scope>
    <source>
        <strain evidence="3">ATCC 4875 / DSM 20272 / JCM 6432 / NBRC 12425 / NCIMB 8070</strain>
    </source>
</reference>
<protein>
    <submittedName>
        <fullName evidence="2">HIRAN domain-containing protein</fullName>
    </submittedName>
</protein>
<dbReference type="HOGENOM" id="CLU_046850_0_0_11"/>
<proteinExistence type="predicted"/>
<dbReference type="KEGG" id="pbo:PACID_11890"/>
<accession>K7RVK8</accession>
<dbReference type="AlphaFoldDB" id="K7RVK8"/>